<protein>
    <submittedName>
        <fullName evidence="1">Uncharacterized protein</fullName>
    </submittedName>
</protein>
<organism evidence="1 2">
    <name type="scientific">Mycobacterium gordonae</name>
    <dbReference type="NCBI Taxonomy" id="1778"/>
    <lineage>
        <taxon>Bacteria</taxon>
        <taxon>Bacillati</taxon>
        <taxon>Actinomycetota</taxon>
        <taxon>Actinomycetes</taxon>
        <taxon>Mycobacteriales</taxon>
        <taxon>Mycobacteriaceae</taxon>
        <taxon>Mycobacterium</taxon>
    </lineage>
</organism>
<dbReference type="EMBL" id="LKTM01000343">
    <property type="protein sequence ID" value="KQH76779.1"/>
    <property type="molecule type" value="Genomic_DNA"/>
</dbReference>
<dbReference type="STRING" id="1778.A9W97_26980"/>
<dbReference type="AlphaFoldDB" id="A0A0Q2RN04"/>
<comment type="caution">
    <text evidence="1">The sequence shown here is derived from an EMBL/GenBank/DDBJ whole genome shotgun (WGS) entry which is preliminary data.</text>
</comment>
<dbReference type="OrthoDB" id="5124265at2"/>
<name>A0A0Q2RN04_MYCGO</name>
<dbReference type="Proteomes" id="UP000051677">
    <property type="component" value="Unassembled WGS sequence"/>
</dbReference>
<dbReference type="RefSeq" id="WP_055580268.1">
    <property type="nucleotide sequence ID" value="NZ_LKTM01000343.1"/>
</dbReference>
<reference evidence="1 2" key="1">
    <citation type="submission" date="2015-10" db="EMBL/GenBank/DDBJ databases">
        <title>Mycobacterium gordonae draft genome assembly.</title>
        <authorList>
            <person name="Ustinova V."/>
            <person name="Smirnova T."/>
            <person name="Blagodatskikh K."/>
            <person name="Varlamov D."/>
            <person name="Larionova E."/>
            <person name="Chernousova L."/>
        </authorList>
    </citation>
    <scope>NUCLEOTIDE SEQUENCE [LARGE SCALE GENOMIC DNA]</scope>
    <source>
        <strain evidence="1 2">CTRI 14-8773</strain>
    </source>
</reference>
<evidence type="ECO:0000313" key="1">
    <source>
        <dbReference type="EMBL" id="KQH76779.1"/>
    </source>
</evidence>
<accession>A0A0Q2RN04</accession>
<sequence>MRLVGSVEQPLPLVAVLEVSGAVLTWVVDDPAGADAAQIDFTDAARADWLWQVVGASGHVALLSSAGEAQETGSLDIAPGALALLHRLALGHWLRRWWPASQRDGIPALDRALLDAEVALLTAGAQGYFTDDTLDSDVSQLLAPHAAALTGHAHSDDSRVREMVRAGAELADEVGLEGEDWAELSVAVEDSATALTMPTGFRDDYALAAGSQPGPGPGAAIGRGVASINWGAVPPGIFDAAEDTVDWSIEAAGPAVVAVVRAAVIGPDPATDVAVRVRSGDITGAGALDAGGRATVPLVDGQHSGLTESAAWNHDWPTTAVIIGAPMTETSEPREARDRIRAWVRARLDQPPPDAYLAEVLASESSY</sequence>
<proteinExistence type="predicted"/>
<evidence type="ECO:0000313" key="2">
    <source>
        <dbReference type="Proteomes" id="UP000051677"/>
    </source>
</evidence>
<gene>
    <name evidence="1" type="ORF">AO501_09305</name>
</gene>